<keyword evidence="1" id="KW-0560">Oxidoreductase</keyword>
<dbReference type="InterPro" id="IPR050564">
    <property type="entry name" value="F420-G6PD/mer"/>
</dbReference>
<protein>
    <submittedName>
        <fullName evidence="3">LLM class flavin-dependent oxidoreductase</fullName>
    </submittedName>
</protein>
<evidence type="ECO:0000256" key="1">
    <source>
        <dbReference type="ARBA" id="ARBA00023002"/>
    </source>
</evidence>
<dbReference type="PANTHER" id="PTHR43244:SF1">
    <property type="entry name" value="5,10-METHYLENETETRAHYDROMETHANOPTERIN REDUCTASE"/>
    <property type="match status" value="1"/>
</dbReference>
<organism evidence="3 4">
    <name type="scientific">Microcella humidisoli</name>
    <dbReference type="NCBI Taxonomy" id="2963406"/>
    <lineage>
        <taxon>Bacteria</taxon>
        <taxon>Bacillati</taxon>
        <taxon>Actinomycetota</taxon>
        <taxon>Actinomycetes</taxon>
        <taxon>Micrococcales</taxon>
        <taxon>Microbacteriaceae</taxon>
        <taxon>Microcella</taxon>
    </lineage>
</organism>
<dbReference type="InterPro" id="IPR036661">
    <property type="entry name" value="Luciferase-like_sf"/>
</dbReference>
<name>A0ABY5FZ50_9MICO</name>
<dbReference type="CDD" id="cd01097">
    <property type="entry name" value="Tetrahydromethanopterin_reductase"/>
    <property type="match status" value="1"/>
</dbReference>
<dbReference type="InterPro" id="IPR011251">
    <property type="entry name" value="Luciferase-like_dom"/>
</dbReference>
<gene>
    <name evidence="3" type="ORF">NNL39_05710</name>
</gene>
<evidence type="ECO:0000259" key="2">
    <source>
        <dbReference type="Pfam" id="PF00296"/>
    </source>
</evidence>
<sequence>MTVQFGVFLTPTAADPARVVDLAVTAERAGIDLVTVQDHPYQPAFLDAWTLLSVIAGRTERVTLSGNVLNLPLRHPAMLARSAASLDLLTGGRVTMGLGAGFFWDGIAAMGGPRRTPGEGVDALSEAITVMRALWSTEPGGVVLDGPHYPITGAKRGPAPAHDIPIWVGALKPRMLRLIGRQADGWWASLGMLAGEHELSSSGAIIDEAARAAGRDPSAICRVLNVGPADAHPERLVHLARTYGVSTFVLAGDDPRAIERFGSEVAPTVRAQLGE</sequence>
<reference evidence="3" key="1">
    <citation type="submission" date="2022-07" db="EMBL/GenBank/DDBJ databases">
        <title>Taxonomic analysis of Microcella humidisoli nov. sp., isolated from riverside soil.</title>
        <authorList>
            <person name="Molina K.M."/>
            <person name="Kim S.B."/>
        </authorList>
    </citation>
    <scope>NUCLEOTIDE SEQUENCE</scope>
    <source>
        <strain evidence="3">MMS21-STM10</strain>
    </source>
</reference>
<dbReference type="Pfam" id="PF00296">
    <property type="entry name" value="Bac_luciferase"/>
    <property type="match status" value="1"/>
</dbReference>
<dbReference type="Gene3D" id="3.20.20.30">
    <property type="entry name" value="Luciferase-like domain"/>
    <property type="match status" value="1"/>
</dbReference>
<proteinExistence type="predicted"/>
<dbReference type="SUPFAM" id="SSF51679">
    <property type="entry name" value="Bacterial luciferase-like"/>
    <property type="match status" value="1"/>
</dbReference>
<dbReference type="PANTHER" id="PTHR43244">
    <property type="match status" value="1"/>
</dbReference>
<evidence type="ECO:0000313" key="3">
    <source>
        <dbReference type="EMBL" id="UTT63595.1"/>
    </source>
</evidence>
<evidence type="ECO:0000313" key="4">
    <source>
        <dbReference type="Proteomes" id="UP001060039"/>
    </source>
</evidence>
<accession>A0ABY5FZ50</accession>
<dbReference type="RefSeq" id="WP_255160727.1">
    <property type="nucleotide sequence ID" value="NZ_CP101497.1"/>
</dbReference>
<dbReference type="EMBL" id="CP101497">
    <property type="protein sequence ID" value="UTT63595.1"/>
    <property type="molecule type" value="Genomic_DNA"/>
</dbReference>
<dbReference type="Proteomes" id="UP001060039">
    <property type="component" value="Chromosome"/>
</dbReference>
<keyword evidence="4" id="KW-1185">Reference proteome</keyword>
<feature type="domain" description="Luciferase-like" evidence="2">
    <location>
        <begin position="5"/>
        <end position="227"/>
    </location>
</feature>